<evidence type="ECO:0000256" key="4">
    <source>
        <dbReference type="ARBA" id="ARBA00023136"/>
    </source>
</evidence>
<keyword evidence="5" id="KW-0998">Cell outer membrane</keyword>
<feature type="domain" description="RagB/SusD" evidence="6">
    <location>
        <begin position="311"/>
        <end position="664"/>
    </location>
</feature>
<comment type="similarity">
    <text evidence="2">Belongs to the SusD family.</text>
</comment>
<dbReference type="Pfam" id="PF07980">
    <property type="entry name" value="SusD_RagB"/>
    <property type="match status" value="1"/>
</dbReference>
<comment type="caution">
    <text evidence="8">The sequence shown here is derived from an EMBL/GenBank/DDBJ whole genome shotgun (WGS) entry which is preliminary data.</text>
</comment>
<evidence type="ECO:0000313" key="8">
    <source>
        <dbReference type="EMBL" id="GKH15482.1"/>
    </source>
</evidence>
<evidence type="ECO:0000256" key="1">
    <source>
        <dbReference type="ARBA" id="ARBA00004442"/>
    </source>
</evidence>
<evidence type="ECO:0000259" key="6">
    <source>
        <dbReference type="Pfam" id="PF07980"/>
    </source>
</evidence>
<evidence type="ECO:0000256" key="3">
    <source>
        <dbReference type="ARBA" id="ARBA00022729"/>
    </source>
</evidence>
<name>A0AA37JWB2_BACUN</name>
<dbReference type="GO" id="GO:0009279">
    <property type="term" value="C:cell outer membrane"/>
    <property type="evidence" value="ECO:0007669"/>
    <property type="project" value="UniProtKB-SubCell"/>
</dbReference>
<evidence type="ECO:0000259" key="7">
    <source>
        <dbReference type="Pfam" id="PF14322"/>
    </source>
</evidence>
<keyword evidence="3" id="KW-0732">Signal</keyword>
<evidence type="ECO:0000256" key="5">
    <source>
        <dbReference type="ARBA" id="ARBA00023237"/>
    </source>
</evidence>
<dbReference type="PROSITE" id="PS51257">
    <property type="entry name" value="PROKAR_LIPOPROTEIN"/>
    <property type="match status" value="1"/>
</dbReference>
<dbReference type="RefSeq" id="WP_119961323.1">
    <property type="nucleotide sequence ID" value="NZ_BAABZM010000001.1"/>
</dbReference>
<protein>
    <submittedName>
        <fullName evidence="8">Glycan metabolism protein RagB</fullName>
    </submittedName>
</protein>
<feature type="domain" description="SusD-like N-terminal" evidence="7">
    <location>
        <begin position="107"/>
        <end position="231"/>
    </location>
</feature>
<dbReference type="InterPro" id="IPR033985">
    <property type="entry name" value="SusD-like_N"/>
</dbReference>
<keyword evidence="4" id="KW-0472">Membrane</keyword>
<reference evidence="8" key="1">
    <citation type="submission" date="2022-01" db="EMBL/GenBank/DDBJ databases">
        <title>Novel bile acid biosynthetic pathways are enriched in the microbiome of centenarians.</title>
        <authorList>
            <person name="Sato Y."/>
            <person name="Atarashi K."/>
            <person name="Plichta R.D."/>
            <person name="Arai Y."/>
            <person name="Sasajima S."/>
            <person name="Kearney M.S."/>
            <person name="Suda W."/>
            <person name="Takeshita K."/>
            <person name="Sasaki T."/>
            <person name="Okamoto S."/>
            <person name="Skelly N.A."/>
            <person name="Okamura Y."/>
            <person name="Vlamakis H."/>
            <person name="Li Y."/>
            <person name="Tanoue T."/>
            <person name="Takei H."/>
            <person name="Nittono H."/>
            <person name="Narushima S."/>
            <person name="Irie J."/>
            <person name="Itoh H."/>
            <person name="Moriya K."/>
            <person name="Sugiura Y."/>
            <person name="Suematsu M."/>
            <person name="Moritoki N."/>
            <person name="Shibata S."/>
            <person name="Littman R.D."/>
            <person name="Fischbach A.M."/>
            <person name="Uwamino Y."/>
            <person name="Inoue T."/>
            <person name="Honda A."/>
            <person name="Hattori M."/>
            <person name="Murai T."/>
            <person name="Xavier J.R."/>
            <person name="Hirose N."/>
            <person name="Honda K."/>
        </authorList>
    </citation>
    <scope>NUCLEOTIDE SEQUENCE</scope>
    <source>
        <strain evidence="8">CE91-St12</strain>
    </source>
</reference>
<evidence type="ECO:0000313" key="9">
    <source>
        <dbReference type="Proteomes" id="UP001055048"/>
    </source>
</evidence>
<evidence type="ECO:0000256" key="2">
    <source>
        <dbReference type="ARBA" id="ARBA00006275"/>
    </source>
</evidence>
<sequence length="664" mass="73932">MKKIFLSVLSFCTLIGLLGCNAFLELEPLDKVSGEQLTETEGGLKALLANIYTLMPIEDFTYRPNAGFNQRGYDGVNATSNIAFFTDEATRSDGAQGIGPEGFDYWPYSDIRQVNIFMENVRKAREKGTISEDSANRLLSEAHFVRAYIYYGLVKRYGGVPLVEHVQDDEYVPGNPSSLAIPRSTELDTWKFVLTECDLAVENLPEVVSSTDGVYRASKWAAYALKSRVALHAASVAKYWDKAPLAGEAVTQKLIGGMSISDADAFYKECISASEIIIAQSGKSIYKPNPISSEEAVTNFQQLFRNDKNEEVIFSKAYLDGTTNSNQGHSYAQFYILSQVNTGGALKYGRFNPTLDIVDLFEDYTDDGIGKSANIVTRTDGNEDYVITYFNNVEANKTQLMSIPFKKYDDLYTPFADKDARLLASIIVPGSSYGGTRIIIQGGLIEVDNNYIAYSNESAVGKDGKTYYGLGAAGQTLFSGFLNVGSSEDANWTATGFSVRKYMPEGENISGLDNSSTTSYIDMRLAEIYLNYAEAVVENSSGYGDQTLAKQYINALRHRAGHIDNIPLTLENVLKERRVELAFEGKRFWDMMRRREFHTEFSGNRIRKVLIPMLDLREPTPKYVFVRANYFTDESKGGYTFQSTSYYRGIPGINTNGLVQNPGY</sequence>
<gene>
    <name evidence="8" type="ORF">CE91St12_36920</name>
</gene>
<accession>A0AA37JWB2</accession>
<dbReference type="Proteomes" id="UP001055048">
    <property type="component" value="Unassembled WGS sequence"/>
</dbReference>
<dbReference type="InterPro" id="IPR012944">
    <property type="entry name" value="SusD_RagB_dom"/>
</dbReference>
<dbReference type="EMBL" id="BQNL01000001">
    <property type="protein sequence ID" value="GKH15482.1"/>
    <property type="molecule type" value="Genomic_DNA"/>
</dbReference>
<dbReference type="Gene3D" id="1.25.40.390">
    <property type="match status" value="1"/>
</dbReference>
<comment type="subcellular location">
    <subcellularLocation>
        <location evidence="1">Cell outer membrane</location>
    </subcellularLocation>
</comment>
<organism evidence="8 9">
    <name type="scientific">Bacteroides uniformis</name>
    <dbReference type="NCBI Taxonomy" id="820"/>
    <lineage>
        <taxon>Bacteria</taxon>
        <taxon>Pseudomonadati</taxon>
        <taxon>Bacteroidota</taxon>
        <taxon>Bacteroidia</taxon>
        <taxon>Bacteroidales</taxon>
        <taxon>Bacteroidaceae</taxon>
        <taxon>Bacteroides</taxon>
    </lineage>
</organism>
<dbReference type="SUPFAM" id="SSF48452">
    <property type="entry name" value="TPR-like"/>
    <property type="match status" value="1"/>
</dbReference>
<proteinExistence type="inferred from homology"/>
<dbReference type="Pfam" id="PF14322">
    <property type="entry name" value="SusD-like_3"/>
    <property type="match status" value="1"/>
</dbReference>
<dbReference type="InterPro" id="IPR011990">
    <property type="entry name" value="TPR-like_helical_dom_sf"/>
</dbReference>
<dbReference type="AlphaFoldDB" id="A0AA37JWB2"/>